<dbReference type="RefSeq" id="WP_101291139.1">
    <property type="nucleotide sequence ID" value="NZ_FOUQ01000010.1"/>
</dbReference>
<dbReference type="AlphaFoldDB" id="A0A1I4V9V1"/>
<dbReference type="OrthoDB" id="2618648at2"/>
<comment type="caution">
    <text evidence="1">The sequence shown here is derived from an EMBL/GenBank/DDBJ whole genome shotgun (WGS) entry which is preliminary data.</text>
</comment>
<evidence type="ECO:0008006" key="3">
    <source>
        <dbReference type="Google" id="ProtNLM"/>
    </source>
</evidence>
<keyword evidence="2" id="KW-1185">Reference proteome</keyword>
<dbReference type="EMBL" id="PJNW01000019">
    <property type="protein sequence ID" value="PKR87328.1"/>
    <property type="molecule type" value="Genomic_DNA"/>
</dbReference>
<gene>
    <name evidence="1" type="ORF">CXZ10_19965</name>
</gene>
<sequence length="156" mass="16831">MLEDDVAAFIAGHVMMIAATRDEAMRAHIGRGCGADFDPDVGDLTLLVSATQWPEFCANARPGAPIAFTVCRPDNYKSLQIKGQIIDVREATADQAERGRRYLEGMLAVMADLGVTRLQLSTVLTNADLVAIRFWPADLFLQTPGPGAGERLRSGA</sequence>
<reference evidence="1 2" key="1">
    <citation type="submission" date="2017-12" db="EMBL/GenBank/DDBJ databases">
        <title>Anaerobic carbon monoxide metabolism by Pleomorphomonas carboxyditropha sp. nov., a new mesophilic hydrogenogenic carboxidotroph.</title>
        <authorList>
            <person name="Esquivel-Elizondo S."/>
            <person name="Krajmalnik-Brown R."/>
        </authorList>
    </citation>
    <scope>NUCLEOTIDE SEQUENCE [LARGE SCALE GENOMIC DNA]</scope>
    <source>
        <strain evidence="1 2">R5-392</strain>
    </source>
</reference>
<dbReference type="Proteomes" id="UP000233491">
    <property type="component" value="Unassembled WGS sequence"/>
</dbReference>
<protein>
    <recommendedName>
        <fullName evidence="3">Pyridoxamine 5'-phosphate oxidase putative domain-containing protein</fullName>
    </recommendedName>
</protein>
<evidence type="ECO:0000313" key="1">
    <source>
        <dbReference type="EMBL" id="PKR87328.1"/>
    </source>
</evidence>
<dbReference type="Gene3D" id="2.30.110.10">
    <property type="entry name" value="Electron Transport, Fmn-binding Protein, Chain A"/>
    <property type="match status" value="1"/>
</dbReference>
<evidence type="ECO:0000313" key="2">
    <source>
        <dbReference type="Proteomes" id="UP000233491"/>
    </source>
</evidence>
<accession>A0A1I4V9V1</accession>
<proteinExistence type="predicted"/>
<organism evidence="1 2">
    <name type="scientific">Pleomorphomonas diazotrophica</name>
    <dbReference type="NCBI Taxonomy" id="1166257"/>
    <lineage>
        <taxon>Bacteria</taxon>
        <taxon>Pseudomonadati</taxon>
        <taxon>Pseudomonadota</taxon>
        <taxon>Alphaproteobacteria</taxon>
        <taxon>Hyphomicrobiales</taxon>
        <taxon>Pleomorphomonadaceae</taxon>
        <taxon>Pleomorphomonas</taxon>
    </lineage>
</organism>
<name>A0A1I4V9V1_9HYPH</name>
<dbReference type="InterPro" id="IPR012349">
    <property type="entry name" value="Split_barrel_FMN-bd"/>
</dbReference>